<comment type="caution">
    <text evidence="1">The sequence shown here is derived from an EMBL/GenBank/DDBJ whole genome shotgun (WGS) entry which is preliminary data.</text>
</comment>
<dbReference type="OrthoDB" id="9792179at2"/>
<dbReference type="SUPFAM" id="SSF53300">
    <property type="entry name" value="vWA-like"/>
    <property type="match status" value="1"/>
</dbReference>
<proteinExistence type="predicted"/>
<dbReference type="Gene3D" id="3.40.50.410">
    <property type="entry name" value="von Willebrand factor, type A domain"/>
    <property type="match status" value="1"/>
</dbReference>
<dbReference type="InterPro" id="IPR010607">
    <property type="entry name" value="DUF1194"/>
</dbReference>
<evidence type="ECO:0000313" key="1">
    <source>
        <dbReference type="EMBL" id="RJF81842.1"/>
    </source>
</evidence>
<dbReference type="InterPro" id="IPR036465">
    <property type="entry name" value="vWFA_dom_sf"/>
</dbReference>
<dbReference type="EMBL" id="QYUL01000002">
    <property type="protein sequence ID" value="RJF81842.1"/>
    <property type="molecule type" value="Genomic_DNA"/>
</dbReference>
<accession>A0A418VXG4</accession>
<dbReference type="AlphaFoldDB" id="A0A418VXG4"/>
<dbReference type="Pfam" id="PF06707">
    <property type="entry name" value="DUF1194"/>
    <property type="match status" value="1"/>
</dbReference>
<sequence>MDWFGLWRRGALGLAFVWAATGWAGEARAWTSVDLELVLAIDASASVEDSLLDFQLSGHAAAFRDPSVVAAIGGGSRGKIAVTLVSWSDPTAFEVLIPWTQIGDPDSVLAFAAAIDTLPRRDFAGSTGIGAAMLNAADRFRFSGASSPRRVIDLVSNGFNNIGIMPEYARDQVLAQGITINGLVILDQVPWLTDYFAARVIGGPSAFVRAADDRRSFARAILDKLRWEIAAAADR</sequence>
<name>A0A418VXG4_9PROT</name>
<gene>
    <name evidence="1" type="ORF">D3877_17225</name>
</gene>
<keyword evidence="2" id="KW-1185">Reference proteome</keyword>
<evidence type="ECO:0000313" key="2">
    <source>
        <dbReference type="Proteomes" id="UP000283458"/>
    </source>
</evidence>
<protein>
    <submittedName>
        <fullName evidence="1">DUF1194 domain-containing protein</fullName>
    </submittedName>
</protein>
<dbReference type="RefSeq" id="WP_119831928.1">
    <property type="nucleotide sequence ID" value="NZ_QYUL01000002.1"/>
</dbReference>
<dbReference type="Proteomes" id="UP000283458">
    <property type="component" value="Unassembled WGS sequence"/>
</dbReference>
<reference evidence="1 2" key="1">
    <citation type="submission" date="2018-09" db="EMBL/GenBank/DDBJ databases">
        <authorList>
            <person name="Zhu H."/>
        </authorList>
    </citation>
    <scope>NUCLEOTIDE SEQUENCE [LARGE SCALE GENOMIC DNA]</scope>
    <source>
        <strain evidence="1 2">K2W22B-5</strain>
    </source>
</reference>
<organism evidence="1 2">
    <name type="scientific">Azospirillum cavernae</name>
    <dbReference type="NCBI Taxonomy" id="2320860"/>
    <lineage>
        <taxon>Bacteria</taxon>
        <taxon>Pseudomonadati</taxon>
        <taxon>Pseudomonadota</taxon>
        <taxon>Alphaproteobacteria</taxon>
        <taxon>Rhodospirillales</taxon>
        <taxon>Azospirillaceae</taxon>
        <taxon>Azospirillum</taxon>
    </lineage>
</organism>